<dbReference type="PANTHER" id="PTHR43378">
    <property type="entry name" value="UDP-3-O-ACYLGLUCOSAMINE N-ACYLTRANSFERASE"/>
    <property type="match status" value="1"/>
</dbReference>
<gene>
    <name evidence="7" type="primary">lpxD</name>
    <name evidence="9" type="ORF">SAMN02982917_5415</name>
</gene>
<organism evidence="9 10">
    <name type="scientific">Azospirillum oryzae</name>
    <dbReference type="NCBI Taxonomy" id="286727"/>
    <lineage>
        <taxon>Bacteria</taxon>
        <taxon>Pseudomonadati</taxon>
        <taxon>Pseudomonadota</taxon>
        <taxon>Alphaproteobacteria</taxon>
        <taxon>Rhodospirillales</taxon>
        <taxon>Azospirillaceae</taxon>
        <taxon>Azospirillum</taxon>
    </lineage>
</organism>
<evidence type="ECO:0000256" key="2">
    <source>
        <dbReference type="ARBA" id="ARBA00022556"/>
    </source>
</evidence>
<dbReference type="InterPro" id="IPR018357">
    <property type="entry name" value="Hexapep_transf_CS"/>
</dbReference>
<dbReference type="EC" id="2.3.1.191" evidence="7"/>
<keyword evidence="4 7" id="KW-0677">Repeat</keyword>
<evidence type="ECO:0000256" key="8">
    <source>
        <dbReference type="SAM" id="MobiDB-lite"/>
    </source>
</evidence>
<sequence>MLGSAAPSVGAAIEDPDTGVPTMTKPPMTLTEIAEALGAAVEGDGSLTIRRAVHPSEAEGPEDLALAMDKDLMALLPGSKAVAAVVAEGVEVPDTIKGRIVVKRPRYAMAGMLDIFERPVHAEPGVSPQAYVAPDAVVAPDASIAPFAYVGPRARIGAGVVILPHVTVGADAVIGEGCLLHPGARIGERVEMGARCIIHPNAAVGNDGFSFVTPEPGSVESAKTTGRVVGTNVLIRRVNSIGTVILGDDVEIGAGATIDRGTVTATRIGNGTKIDNLVQIGHNVQVGTNCMLCGHVGIAGSTIIGDRVVLAGKVGVADHVKIGSDAVVAANSGVGMDIPPKSVWMGYPAVPRARAFEQYKGLARLKRLYADVSDLKKRLTAIDGGPVKVEAEPAEQQE</sequence>
<dbReference type="UniPathway" id="UPA00973"/>
<keyword evidence="2 7" id="KW-0441">Lipid A biosynthesis</keyword>
<keyword evidence="5 7" id="KW-0443">Lipid metabolism</keyword>
<evidence type="ECO:0000313" key="9">
    <source>
        <dbReference type="EMBL" id="SMF82774.1"/>
    </source>
</evidence>
<dbReference type="GO" id="GO:0009245">
    <property type="term" value="P:lipid A biosynthetic process"/>
    <property type="evidence" value="ECO:0007669"/>
    <property type="project" value="UniProtKB-UniRule"/>
</dbReference>
<dbReference type="PROSITE" id="PS00101">
    <property type="entry name" value="HEXAPEP_TRANSFERASES"/>
    <property type="match status" value="3"/>
</dbReference>
<dbReference type="GO" id="GO:0016410">
    <property type="term" value="F:N-acyltransferase activity"/>
    <property type="evidence" value="ECO:0007669"/>
    <property type="project" value="InterPro"/>
</dbReference>
<dbReference type="InterPro" id="IPR011004">
    <property type="entry name" value="Trimer_LpxA-like_sf"/>
</dbReference>
<comment type="subunit">
    <text evidence="7">Homotrimer.</text>
</comment>
<dbReference type="STRING" id="286727.SAMN02982917_5415"/>
<evidence type="ECO:0000313" key="10">
    <source>
        <dbReference type="Proteomes" id="UP000192936"/>
    </source>
</evidence>
<keyword evidence="6 7" id="KW-0012">Acyltransferase</keyword>
<dbReference type="PANTHER" id="PTHR43378:SF2">
    <property type="entry name" value="UDP-3-O-ACYLGLUCOSAMINE N-ACYLTRANSFERASE 1, MITOCHONDRIAL-RELATED"/>
    <property type="match status" value="1"/>
</dbReference>
<evidence type="ECO:0000256" key="5">
    <source>
        <dbReference type="ARBA" id="ARBA00023098"/>
    </source>
</evidence>
<dbReference type="EMBL" id="FXAK01000007">
    <property type="protein sequence ID" value="SMF82774.1"/>
    <property type="molecule type" value="Genomic_DNA"/>
</dbReference>
<dbReference type="GO" id="GO:0016020">
    <property type="term" value="C:membrane"/>
    <property type="evidence" value="ECO:0007669"/>
    <property type="project" value="GOC"/>
</dbReference>
<comment type="similarity">
    <text evidence="7">Belongs to the transferase hexapeptide repeat family. LpxD subfamily.</text>
</comment>
<dbReference type="SUPFAM" id="SSF51161">
    <property type="entry name" value="Trimeric LpxA-like enzymes"/>
    <property type="match status" value="1"/>
</dbReference>
<proteinExistence type="inferred from homology"/>
<name>A0A1X7HAL0_9PROT</name>
<feature type="region of interest" description="Disordered" evidence="8">
    <location>
        <begin position="1"/>
        <end position="25"/>
    </location>
</feature>
<dbReference type="Proteomes" id="UP000192936">
    <property type="component" value="Unassembled WGS sequence"/>
</dbReference>
<protein>
    <recommendedName>
        <fullName evidence="7">UDP-3-O-acylglucosamine N-acyltransferase</fullName>
        <ecNumber evidence="7">2.3.1.191</ecNumber>
    </recommendedName>
</protein>
<evidence type="ECO:0000256" key="1">
    <source>
        <dbReference type="ARBA" id="ARBA00022516"/>
    </source>
</evidence>
<dbReference type="Gene3D" id="3.40.1390.10">
    <property type="entry name" value="MurE/MurF, N-terminal domain"/>
    <property type="match status" value="1"/>
</dbReference>
<feature type="active site" description="Proton acceptor" evidence="7">
    <location>
        <position position="282"/>
    </location>
</feature>
<reference evidence="9 10" key="1">
    <citation type="submission" date="2017-04" db="EMBL/GenBank/DDBJ databases">
        <authorList>
            <person name="Afonso C.L."/>
            <person name="Miller P.J."/>
            <person name="Scott M.A."/>
            <person name="Spackman E."/>
            <person name="Goraichik I."/>
            <person name="Dimitrov K.M."/>
            <person name="Suarez D.L."/>
            <person name="Swayne D.E."/>
        </authorList>
    </citation>
    <scope>NUCLEOTIDE SEQUENCE [LARGE SCALE GENOMIC DNA]</scope>
    <source>
        <strain evidence="9 10">A2P</strain>
    </source>
</reference>
<comment type="pathway">
    <text evidence="7">Bacterial outer membrane biogenesis; LPS lipid A biosynthesis.</text>
</comment>
<dbReference type="InterPro" id="IPR007691">
    <property type="entry name" value="LpxD"/>
</dbReference>
<dbReference type="GO" id="GO:0103118">
    <property type="term" value="F:UDP-3-O-[(3R)-3-hydroxyacyl]-glucosamine N-acyltransferase activity"/>
    <property type="evidence" value="ECO:0007669"/>
    <property type="project" value="UniProtKB-EC"/>
</dbReference>
<accession>A0A1X7HAL0</accession>
<dbReference type="InterPro" id="IPR001451">
    <property type="entry name" value="Hexapep"/>
</dbReference>
<dbReference type="AlphaFoldDB" id="A0A1X7HAL0"/>
<comment type="catalytic activity">
    <reaction evidence="7">
        <text>a UDP-3-O-[(3R)-3-hydroxyacyl]-alpha-D-glucosamine + a (3R)-hydroxyacyl-[ACP] = a UDP-2-N,3-O-bis[(3R)-3-hydroxyacyl]-alpha-D-glucosamine + holo-[ACP] + H(+)</text>
        <dbReference type="Rhea" id="RHEA:53836"/>
        <dbReference type="Rhea" id="RHEA-COMP:9685"/>
        <dbReference type="Rhea" id="RHEA-COMP:9945"/>
        <dbReference type="ChEBI" id="CHEBI:15378"/>
        <dbReference type="ChEBI" id="CHEBI:64479"/>
        <dbReference type="ChEBI" id="CHEBI:78827"/>
        <dbReference type="ChEBI" id="CHEBI:137740"/>
        <dbReference type="ChEBI" id="CHEBI:137748"/>
        <dbReference type="EC" id="2.3.1.191"/>
    </reaction>
</comment>
<evidence type="ECO:0000256" key="6">
    <source>
        <dbReference type="ARBA" id="ARBA00023315"/>
    </source>
</evidence>
<dbReference type="CDD" id="cd03352">
    <property type="entry name" value="LbH_LpxD"/>
    <property type="match status" value="1"/>
</dbReference>
<dbReference type="Pfam" id="PF00132">
    <property type="entry name" value="Hexapep"/>
    <property type="match status" value="2"/>
</dbReference>
<evidence type="ECO:0000256" key="4">
    <source>
        <dbReference type="ARBA" id="ARBA00022737"/>
    </source>
</evidence>
<dbReference type="NCBIfam" id="NF002060">
    <property type="entry name" value="PRK00892.1"/>
    <property type="match status" value="1"/>
</dbReference>
<keyword evidence="1 7" id="KW-0444">Lipid biosynthesis</keyword>
<dbReference type="Gene3D" id="2.160.10.10">
    <property type="entry name" value="Hexapeptide repeat proteins"/>
    <property type="match status" value="1"/>
</dbReference>
<evidence type="ECO:0000256" key="3">
    <source>
        <dbReference type="ARBA" id="ARBA00022679"/>
    </source>
</evidence>
<keyword evidence="3 7" id="KW-0808">Transferase</keyword>
<comment type="function">
    <text evidence="7">Catalyzes the N-acylation of UDP-3-O-acylglucosamine using 3-hydroxyacyl-ACP as the acyl donor. Is involved in the biosynthesis of lipid A, a phosphorylated glycolipid that anchors the lipopolysaccharide to the outer membrane of the cell.</text>
</comment>
<dbReference type="NCBIfam" id="TIGR01853">
    <property type="entry name" value="lipid_A_lpxD"/>
    <property type="match status" value="1"/>
</dbReference>
<dbReference type="HAMAP" id="MF_00523">
    <property type="entry name" value="LpxD"/>
    <property type="match status" value="1"/>
</dbReference>
<evidence type="ECO:0000256" key="7">
    <source>
        <dbReference type="HAMAP-Rule" id="MF_00523"/>
    </source>
</evidence>